<evidence type="ECO:0000313" key="2">
    <source>
        <dbReference type="EMBL" id="SNT14576.1"/>
    </source>
</evidence>
<proteinExistence type="predicted"/>
<reference evidence="1 4" key="1">
    <citation type="submission" date="2016-10" db="EMBL/GenBank/DDBJ databases">
        <authorList>
            <person name="de Groot N.N."/>
        </authorList>
    </citation>
    <scope>NUCLEOTIDE SEQUENCE [LARGE SCALE GENOMIC DNA]</scope>
    <source>
        <strain evidence="1 4">CCM 7361</strain>
    </source>
</reference>
<protein>
    <submittedName>
        <fullName evidence="1">Uncharacterized protein</fullName>
    </submittedName>
</protein>
<dbReference type="RefSeq" id="WP_089392231.1">
    <property type="nucleotide sequence ID" value="NZ_FNEC01000015.1"/>
</dbReference>
<evidence type="ECO:0000313" key="1">
    <source>
        <dbReference type="EMBL" id="SDJ33700.1"/>
    </source>
</evidence>
<keyword evidence="3" id="KW-1185">Reference proteome</keyword>
<accession>A0A239K7Y0</accession>
<gene>
    <name evidence="1" type="ORF">SAMN05216189_1015102</name>
    <name evidence="2" type="ORF">SAMN06295949_11537</name>
</gene>
<evidence type="ECO:0000313" key="3">
    <source>
        <dbReference type="Proteomes" id="UP000198309"/>
    </source>
</evidence>
<sequence>MNIEPSDLLRTLRSASFNDEAAAELLLELGRLAPTADLAYRILDVASHMSCDAKALERIYQAMATQQLVLVPTRR</sequence>
<name>A0A239K7Y0_9PSED</name>
<reference evidence="2 3" key="2">
    <citation type="submission" date="2017-06" db="EMBL/GenBank/DDBJ databases">
        <authorList>
            <person name="Varghese N."/>
            <person name="Submissions S."/>
        </authorList>
    </citation>
    <scope>NUCLEOTIDE SEQUENCE [LARGE SCALE GENOMIC DNA]</scope>
    <source>
        <strain evidence="2 3">RLD-1</strain>
    </source>
</reference>
<dbReference type="Proteomes" id="UP000198309">
    <property type="component" value="Unassembled WGS sequence"/>
</dbReference>
<dbReference type="AlphaFoldDB" id="A0A239K7Y0"/>
<dbReference type="EMBL" id="FNEC01000015">
    <property type="protein sequence ID" value="SDJ33700.1"/>
    <property type="molecule type" value="Genomic_DNA"/>
</dbReference>
<dbReference type="EMBL" id="FZPC01000015">
    <property type="protein sequence ID" value="SNT14576.1"/>
    <property type="molecule type" value="Genomic_DNA"/>
</dbReference>
<organism evidence="1 4">
    <name type="scientific">Pseudomonas delhiensis</name>
    <dbReference type="NCBI Taxonomy" id="366289"/>
    <lineage>
        <taxon>Bacteria</taxon>
        <taxon>Pseudomonadati</taxon>
        <taxon>Pseudomonadota</taxon>
        <taxon>Gammaproteobacteria</taxon>
        <taxon>Pseudomonadales</taxon>
        <taxon>Pseudomonadaceae</taxon>
        <taxon>Pseudomonas</taxon>
    </lineage>
</organism>
<dbReference type="Proteomes" id="UP000199693">
    <property type="component" value="Unassembled WGS sequence"/>
</dbReference>
<evidence type="ECO:0000313" key="4">
    <source>
        <dbReference type="Proteomes" id="UP000199693"/>
    </source>
</evidence>